<reference evidence="1" key="1">
    <citation type="submission" date="2019-02" db="EMBL/GenBank/DDBJ databases">
        <authorList>
            <person name="Gruber-Vodicka R. H."/>
            <person name="Seah K. B. B."/>
        </authorList>
    </citation>
    <scope>NUCLEOTIDE SEQUENCE</scope>
    <source>
        <strain evidence="1">BECK_M7</strain>
    </source>
</reference>
<accession>A0A450U5R0</accession>
<gene>
    <name evidence="1" type="ORF">BECKLFY1418B_GA0070995_10042</name>
</gene>
<evidence type="ECO:0008006" key="2">
    <source>
        <dbReference type="Google" id="ProtNLM"/>
    </source>
</evidence>
<proteinExistence type="predicted"/>
<dbReference type="SUPFAM" id="SSF143880">
    <property type="entry name" value="NE0471 N-terminal domain-like"/>
    <property type="match status" value="1"/>
</dbReference>
<dbReference type="InterPro" id="IPR036782">
    <property type="entry name" value="NE0471-like_N"/>
</dbReference>
<dbReference type="EMBL" id="CAADFF010000004">
    <property type="protein sequence ID" value="VFJ86667.1"/>
    <property type="molecule type" value="Genomic_DNA"/>
</dbReference>
<protein>
    <recommendedName>
        <fullName evidence="2">DUF2442 domain-containing protein</fullName>
    </recommendedName>
</protein>
<evidence type="ECO:0000313" key="1">
    <source>
        <dbReference type="EMBL" id="VFJ86667.1"/>
    </source>
</evidence>
<dbReference type="Gene3D" id="3.30.2020.10">
    <property type="entry name" value="NE0471-like N-terminal domain"/>
    <property type="match status" value="1"/>
</dbReference>
<name>A0A450U5R0_9GAMM</name>
<dbReference type="InterPro" id="IPR018841">
    <property type="entry name" value="DUF2442"/>
</dbReference>
<dbReference type="AlphaFoldDB" id="A0A450U5R0"/>
<dbReference type="Pfam" id="PF10387">
    <property type="entry name" value="DUF2442"/>
    <property type="match status" value="1"/>
</dbReference>
<organism evidence="1">
    <name type="scientific">Candidatus Kentrum sp. LFY</name>
    <dbReference type="NCBI Taxonomy" id="2126342"/>
    <lineage>
        <taxon>Bacteria</taxon>
        <taxon>Pseudomonadati</taxon>
        <taxon>Pseudomonadota</taxon>
        <taxon>Gammaproteobacteria</taxon>
        <taxon>Candidatus Kentrum</taxon>
    </lineage>
</organism>
<sequence length="95" mass="11229">MLAINEAKYIGGYRIRILFNNGKEGIANLEKIILDDTRPIFSDLKQRSKFSAFKLEHGTVIWPNNLDLAPEYLFYSAFKDNDDYREKFRQWGYSE</sequence>